<dbReference type="Proteomes" id="UP001152622">
    <property type="component" value="Chromosome 3"/>
</dbReference>
<feature type="region of interest" description="Disordered" evidence="1">
    <location>
        <begin position="215"/>
        <end position="241"/>
    </location>
</feature>
<evidence type="ECO:0000313" key="3">
    <source>
        <dbReference type="Proteomes" id="UP001152622"/>
    </source>
</evidence>
<dbReference type="AlphaFoldDB" id="A0A9Q1FVI9"/>
<keyword evidence="3" id="KW-1185">Reference proteome</keyword>
<dbReference type="EMBL" id="JAINUF010000003">
    <property type="protein sequence ID" value="KAJ8368450.1"/>
    <property type="molecule type" value="Genomic_DNA"/>
</dbReference>
<protein>
    <submittedName>
        <fullName evidence="2">Uncharacterized protein</fullName>
    </submittedName>
</protein>
<proteinExistence type="predicted"/>
<sequence length="282" mass="29937">MSPWTGSLAPQSIQVPGRQCQQPGPPPLHPQHLLGQLSVAASLCPHIGRPAYHHSPAHYRKEDVSRPSASGSGNTAIPDCAENQRGPEKELPQNLHPNRGVHNSSMNFDETRLNDPVIPRVGEHVLCRGREPERQGHSGAVRGRLSLQYSCCMPRPSSGSCCLSFLRSRPSHSTLTLPQPRLSGSLLQCIVGDRVLLAEGEATLNSALQGALSVRAGPSDSLTEQKANRPRGEGRAGSLRPLGSASEIYHRGHAPGGGGIQGVCPAPVSTAVEDYGKSTRAL</sequence>
<gene>
    <name evidence="2" type="ORF">SKAU_G00084780</name>
</gene>
<accession>A0A9Q1FVI9</accession>
<evidence type="ECO:0000313" key="2">
    <source>
        <dbReference type="EMBL" id="KAJ8368450.1"/>
    </source>
</evidence>
<organism evidence="2 3">
    <name type="scientific">Synaphobranchus kaupii</name>
    <name type="common">Kaup's arrowtooth eel</name>
    <dbReference type="NCBI Taxonomy" id="118154"/>
    <lineage>
        <taxon>Eukaryota</taxon>
        <taxon>Metazoa</taxon>
        <taxon>Chordata</taxon>
        <taxon>Craniata</taxon>
        <taxon>Vertebrata</taxon>
        <taxon>Euteleostomi</taxon>
        <taxon>Actinopterygii</taxon>
        <taxon>Neopterygii</taxon>
        <taxon>Teleostei</taxon>
        <taxon>Anguilliformes</taxon>
        <taxon>Synaphobranchidae</taxon>
        <taxon>Synaphobranchus</taxon>
    </lineage>
</organism>
<evidence type="ECO:0000256" key="1">
    <source>
        <dbReference type="SAM" id="MobiDB-lite"/>
    </source>
</evidence>
<name>A0A9Q1FVI9_SYNKA</name>
<feature type="region of interest" description="Disordered" evidence="1">
    <location>
        <begin position="58"/>
        <end position="112"/>
    </location>
</feature>
<feature type="compositionally biased region" description="Polar residues" evidence="1">
    <location>
        <begin position="1"/>
        <end position="13"/>
    </location>
</feature>
<reference evidence="2" key="1">
    <citation type="journal article" date="2023" name="Science">
        <title>Genome structures resolve the early diversification of teleost fishes.</title>
        <authorList>
            <person name="Parey E."/>
            <person name="Louis A."/>
            <person name="Montfort J."/>
            <person name="Bouchez O."/>
            <person name="Roques C."/>
            <person name="Iampietro C."/>
            <person name="Lluch J."/>
            <person name="Castinel A."/>
            <person name="Donnadieu C."/>
            <person name="Desvignes T."/>
            <person name="Floi Bucao C."/>
            <person name="Jouanno E."/>
            <person name="Wen M."/>
            <person name="Mejri S."/>
            <person name="Dirks R."/>
            <person name="Jansen H."/>
            <person name="Henkel C."/>
            <person name="Chen W.J."/>
            <person name="Zahm M."/>
            <person name="Cabau C."/>
            <person name="Klopp C."/>
            <person name="Thompson A.W."/>
            <person name="Robinson-Rechavi M."/>
            <person name="Braasch I."/>
            <person name="Lecointre G."/>
            <person name="Bobe J."/>
            <person name="Postlethwait J.H."/>
            <person name="Berthelot C."/>
            <person name="Roest Crollius H."/>
            <person name="Guiguen Y."/>
        </authorList>
    </citation>
    <scope>NUCLEOTIDE SEQUENCE</scope>
    <source>
        <strain evidence="2">WJC10195</strain>
    </source>
</reference>
<feature type="region of interest" description="Disordered" evidence="1">
    <location>
        <begin position="1"/>
        <end position="32"/>
    </location>
</feature>
<comment type="caution">
    <text evidence="2">The sequence shown here is derived from an EMBL/GenBank/DDBJ whole genome shotgun (WGS) entry which is preliminary data.</text>
</comment>